<dbReference type="EMBL" id="MLJJ01000021">
    <property type="protein sequence ID" value="ORM98480.1"/>
    <property type="molecule type" value="Genomic_DNA"/>
</dbReference>
<dbReference type="RefSeq" id="WP_084884639.1">
    <property type="nucleotide sequence ID" value="NZ_MLJJ01000021.1"/>
</dbReference>
<name>A0ABX3UQL7_9GAMM</name>
<feature type="domain" description="Peptidase S74" evidence="1">
    <location>
        <begin position="281"/>
        <end position="390"/>
    </location>
</feature>
<accession>A0ABX3UQL7</accession>
<comment type="caution">
    <text evidence="2">The sequence shown here is derived from an EMBL/GenBank/DDBJ whole genome shotgun (WGS) entry which is preliminary data.</text>
</comment>
<keyword evidence="3" id="KW-1185">Reference proteome</keyword>
<dbReference type="InterPro" id="IPR030392">
    <property type="entry name" value="S74_ICA"/>
</dbReference>
<sequence length="405" mass="42599">MSAGTIALNNNSATVSGTGTSFTTELKVGDFIGVIAGGTPYTLIVAAIASNTQLTIGAAFTGPTASGLAWYAVPASLMYAVTQQTMNDMGKILRGMIFDKANWQQVFSGTGNATVTLPDGTSWTGPAWNSITTTLSGKAAKGANSDITALSGLTTALSIGQGGTGAKNAADALTNLGLGSTSSPTFGAIELSSDKPYIDFHVGSSSADYDTRLINQVSGYLDVVAASGNAGLRVYGGYRCRNGTAGSFGSNSFNYYWNTSSQMEVWVDASRVGAITLSSVSDKGLKKDIRYREDTDQALAEVLQWRPADFKMKERGIMPESPDQLGFIANDMFEVSPECVSGKGLPEDYDIEADPNNPDAYSLNQVPMIAKLTQAIQAQQKIINEQSEIIKAMGVRLKDLDGLDG</sequence>
<evidence type="ECO:0000259" key="1">
    <source>
        <dbReference type="PROSITE" id="PS51688"/>
    </source>
</evidence>
<reference evidence="2 3" key="1">
    <citation type="journal article" date="2017" name="Antonie Van Leeuwenhoek">
        <title>Phylogenomic resolution of the bacterial genus Pantoea and its relationship with Erwinia and Tatumella.</title>
        <authorList>
            <person name="Palmer M."/>
            <person name="Steenkamp E.T."/>
            <person name="Coetzee M.P."/>
            <person name="Chan W.Y."/>
            <person name="van Zyl E."/>
            <person name="De Maayer P."/>
            <person name="Coutinho T.A."/>
            <person name="Blom J."/>
            <person name="Smits T.H."/>
            <person name="Duffy B."/>
            <person name="Venter S.N."/>
        </authorList>
    </citation>
    <scope>NUCLEOTIDE SEQUENCE [LARGE SCALE GENOMIC DNA]</scope>
    <source>
        <strain evidence="2 3">LMG 5345</strain>
    </source>
</reference>
<dbReference type="Proteomes" id="UP000193785">
    <property type="component" value="Unassembled WGS sequence"/>
</dbReference>
<dbReference type="Pfam" id="PF13884">
    <property type="entry name" value="Peptidase_S74"/>
    <property type="match status" value="1"/>
</dbReference>
<dbReference type="PROSITE" id="PS51688">
    <property type="entry name" value="ICA"/>
    <property type="match status" value="1"/>
</dbReference>
<gene>
    <name evidence="2" type="ORF">HA46_12420</name>
</gene>
<protein>
    <recommendedName>
        <fullName evidence="1">Peptidase S74 domain-containing protein</fullName>
    </recommendedName>
</protein>
<proteinExistence type="predicted"/>
<evidence type="ECO:0000313" key="3">
    <source>
        <dbReference type="Proteomes" id="UP000193785"/>
    </source>
</evidence>
<evidence type="ECO:0000313" key="2">
    <source>
        <dbReference type="EMBL" id="ORM98480.1"/>
    </source>
</evidence>
<organism evidence="2 3">
    <name type="scientific">Pantoea septica</name>
    <dbReference type="NCBI Taxonomy" id="472695"/>
    <lineage>
        <taxon>Bacteria</taxon>
        <taxon>Pseudomonadati</taxon>
        <taxon>Pseudomonadota</taxon>
        <taxon>Gammaproteobacteria</taxon>
        <taxon>Enterobacterales</taxon>
        <taxon>Erwiniaceae</taxon>
        <taxon>Pantoea</taxon>
    </lineage>
</organism>